<keyword evidence="2" id="KW-1185">Reference proteome</keyword>
<organism evidence="1 2">
    <name type="scientific">Amycolatopsis thermophila</name>
    <dbReference type="NCBI Taxonomy" id="206084"/>
    <lineage>
        <taxon>Bacteria</taxon>
        <taxon>Bacillati</taxon>
        <taxon>Actinomycetota</taxon>
        <taxon>Actinomycetes</taxon>
        <taxon>Pseudonocardiales</taxon>
        <taxon>Pseudonocardiaceae</taxon>
        <taxon>Amycolatopsis</taxon>
    </lineage>
</organism>
<evidence type="ECO:0000313" key="1">
    <source>
        <dbReference type="EMBL" id="MDQ0376603.1"/>
    </source>
</evidence>
<accession>A0ABU0EMU9</accession>
<dbReference type="RefSeq" id="WP_306988528.1">
    <property type="nucleotide sequence ID" value="NZ_JAUSUT010000001.1"/>
</dbReference>
<sequence length="98" mass="10754">MSERNRPGKASVRKVDGQWRTVRPAYGFGLPHETAHRRWEDALDAALGRSRGRSGYGNMTALHAELADPWHDGIAARPAWSPLYHSGGASPPRGRSVP</sequence>
<gene>
    <name evidence="1" type="ORF">FB470_000597</name>
</gene>
<reference evidence="1 2" key="1">
    <citation type="submission" date="2023-07" db="EMBL/GenBank/DDBJ databases">
        <title>Sequencing the genomes of 1000 actinobacteria strains.</title>
        <authorList>
            <person name="Klenk H.-P."/>
        </authorList>
    </citation>
    <scope>NUCLEOTIDE SEQUENCE [LARGE SCALE GENOMIC DNA]</scope>
    <source>
        <strain evidence="1 2">DSM 45805</strain>
    </source>
</reference>
<dbReference type="Proteomes" id="UP001229651">
    <property type="component" value="Unassembled WGS sequence"/>
</dbReference>
<evidence type="ECO:0000313" key="2">
    <source>
        <dbReference type="Proteomes" id="UP001229651"/>
    </source>
</evidence>
<comment type="caution">
    <text evidence="1">The sequence shown here is derived from an EMBL/GenBank/DDBJ whole genome shotgun (WGS) entry which is preliminary data.</text>
</comment>
<name>A0ABU0EMU9_9PSEU</name>
<protein>
    <submittedName>
        <fullName evidence="1">Uncharacterized protein</fullName>
    </submittedName>
</protein>
<proteinExistence type="predicted"/>
<dbReference type="EMBL" id="JAUSUT010000001">
    <property type="protein sequence ID" value="MDQ0376603.1"/>
    <property type="molecule type" value="Genomic_DNA"/>
</dbReference>